<sequence>MRIVKGVCVGLGYFSQFHLEAWQRLENVEIIAICDSDINKAELVANTQGIKSFYSNAEEMLSREKPDFLDIITPPETHHELCMLAIKHGIHIICQKPVAPAFEEAEKIAIGIQNSDVRMMVHENFRFQPWHREIKALLDRKTVGEKLHTINLRMRMGDGWQEDAYMNRQPYFREMERLLMYETGIHFIDVFRFYSGEITKVYARLNRFNDKIKGEDFAWVQFDFASGTHGFIDANRYNESNCENPRLTFGTLLLEGDKGSIRLYEDGKITVQKLGQQETPHAYYFEDRNFSGDCVYFTQKHFISQLVSGEPFETAIDAYLQNIGILEKVYESHEKGMPVKC</sequence>
<evidence type="ECO:0000313" key="4">
    <source>
        <dbReference type="Proteomes" id="UP000310017"/>
    </source>
</evidence>
<dbReference type="Gene3D" id="3.40.50.720">
    <property type="entry name" value="NAD(P)-binding Rossmann-like Domain"/>
    <property type="match status" value="1"/>
</dbReference>
<dbReference type="InterPro" id="IPR036291">
    <property type="entry name" value="NAD(P)-bd_dom_sf"/>
</dbReference>
<dbReference type="Gene3D" id="3.30.360.10">
    <property type="entry name" value="Dihydrodipicolinate Reductase, domain 2"/>
    <property type="match status" value="1"/>
</dbReference>
<feature type="domain" description="GFO/IDH/MocA-like oxidoreductase" evidence="2">
    <location>
        <begin position="131"/>
        <end position="261"/>
    </location>
</feature>
<gene>
    <name evidence="3" type="ORF">FGM00_05285</name>
</gene>
<dbReference type="Pfam" id="PF22725">
    <property type="entry name" value="GFO_IDH_MocA_C3"/>
    <property type="match status" value="1"/>
</dbReference>
<evidence type="ECO:0000259" key="2">
    <source>
        <dbReference type="Pfam" id="PF22725"/>
    </source>
</evidence>
<evidence type="ECO:0000259" key="1">
    <source>
        <dbReference type="Pfam" id="PF01408"/>
    </source>
</evidence>
<keyword evidence="4" id="KW-1185">Reference proteome</keyword>
<dbReference type="Pfam" id="PF01408">
    <property type="entry name" value="GFO_IDH_MocA"/>
    <property type="match status" value="1"/>
</dbReference>
<protein>
    <submittedName>
        <fullName evidence="3">Gfo/Idh/MocA family oxidoreductase</fullName>
    </submittedName>
</protein>
<evidence type="ECO:0000313" key="3">
    <source>
        <dbReference type="EMBL" id="QCW99548.1"/>
    </source>
</evidence>
<reference evidence="3 4" key="1">
    <citation type="submission" date="2019-05" db="EMBL/GenBank/DDBJ databases">
        <title>Genome sequencing of F202Z8.</title>
        <authorList>
            <person name="Kwon Y.M."/>
        </authorList>
    </citation>
    <scope>NUCLEOTIDE SEQUENCE [LARGE SCALE GENOMIC DNA]</scope>
    <source>
        <strain evidence="3 4">F202Z8</strain>
    </source>
</reference>
<dbReference type="SUPFAM" id="SSF55347">
    <property type="entry name" value="Glyceraldehyde-3-phosphate dehydrogenase-like, C-terminal domain"/>
    <property type="match status" value="1"/>
</dbReference>
<dbReference type="InterPro" id="IPR055170">
    <property type="entry name" value="GFO_IDH_MocA-like_dom"/>
</dbReference>
<dbReference type="PANTHER" id="PTHR43708:SF8">
    <property type="entry name" value="OXIDOREDUCTASE"/>
    <property type="match status" value="1"/>
</dbReference>
<proteinExistence type="predicted"/>
<dbReference type="InterPro" id="IPR000683">
    <property type="entry name" value="Gfo/Idh/MocA-like_OxRdtase_N"/>
</dbReference>
<dbReference type="Proteomes" id="UP000310017">
    <property type="component" value="Chromosome"/>
</dbReference>
<dbReference type="EMBL" id="CP040710">
    <property type="protein sequence ID" value="QCW99548.1"/>
    <property type="molecule type" value="Genomic_DNA"/>
</dbReference>
<dbReference type="AlphaFoldDB" id="A0A5B7SQ74"/>
<accession>A0A5B7SQ74</accession>
<dbReference type="GO" id="GO:0000166">
    <property type="term" value="F:nucleotide binding"/>
    <property type="evidence" value="ECO:0007669"/>
    <property type="project" value="InterPro"/>
</dbReference>
<dbReference type="InterPro" id="IPR051317">
    <property type="entry name" value="Gfo/Idh/MocA_oxidoreduct"/>
</dbReference>
<dbReference type="SUPFAM" id="SSF51735">
    <property type="entry name" value="NAD(P)-binding Rossmann-fold domains"/>
    <property type="match status" value="1"/>
</dbReference>
<dbReference type="KEGG" id="asag:FGM00_05285"/>
<dbReference type="OrthoDB" id="9795543at2"/>
<feature type="domain" description="Gfo/Idh/MocA-like oxidoreductase N-terminal" evidence="1">
    <location>
        <begin position="7"/>
        <end position="121"/>
    </location>
</feature>
<organism evidence="3 4">
    <name type="scientific">Aggregatimonas sangjinii</name>
    <dbReference type="NCBI Taxonomy" id="2583587"/>
    <lineage>
        <taxon>Bacteria</taxon>
        <taxon>Pseudomonadati</taxon>
        <taxon>Bacteroidota</taxon>
        <taxon>Flavobacteriia</taxon>
        <taxon>Flavobacteriales</taxon>
        <taxon>Flavobacteriaceae</taxon>
        <taxon>Aggregatimonas</taxon>
    </lineage>
</organism>
<name>A0A5B7SQ74_9FLAO</name>
<dbReference type="PANTHER" id="PTHR43708">
    <property type="entry name" value="CONSERVED EXPRESSED OXIDOREDUCTASE (EUROFUNG)"/>
    <property type="match status" value="1"/>
</dbReference>